<organism evidence="1 2">
    <name type="scientific">Rangifer tarandus platyrhynchus</name>
    <name type="common">Svalbard reindeer</name>
    <dbReference type="NCBI Taxonomy" id="3082113"/>
    <lineage>
        <taxon>Eukaryota</taxon>
        <taxon>Metazoa</taxon>
        <taxon>Chordata</taxon>
        <taxon>Craniata</taxon>
        <taxon>Vertebrata</taxon>
        <taxon>Euteleostomi</taxon>
        <taxon>Mammalia</taxon>
        <taxon>Eutheria</taxon>
        <taxon>Laurasiatheria</taxon>
        <taxon>Artiodactyla</taxon>
        <taxon>Ruminantia</taxon>
        <taxon>Pecora</taxon>
        <taxon>Cervidae</taxon>
        <taxon>Odocoileinae</taxon>
        <taxon>Rangifer</taxon>
    </lineage>
</organism>
<sequence length="151" mass="15693">MKLGGLFLLASLLTLNTWLQAIGVCVEQCEGDRDCAAGEKCVSNGCGHVCSRALRGGPCVHECRGDGDCGIAKECFQDGCRRVCLPAVTAGQQRPGFCPELPKGTVGICVERCSGDYSCPEGMKCCSNGCGHVCKAAVFNKIGSGGRAKVN</sequence>
<reference evidence="1" key="2">
    <citation type="submission" date="2025-03" db="EMBL/GenBank/DDBJ databases">
        <authorList>
            <consortium name="ELIXIR-Norway"/>
            <consortium name="Elixir Norway"/>
        </authorList>
    </citation>
    <scope>NUCLEOTIDE SEQUENCE</scope>
</reference>
<proteinExistence type="predicted"/>
<gene>
    <name evidence="1" type="ORF">MRATA1EN22A_LOCUS11396</name>
</gene>
<evidence type="ECO:0000313" key="2">
    <source>
        <dbReference type="Proteomes" id="UP001162501"/>
    </source>
</evidence>
<evidence type="ECO:0000313" key="1">
    <source>
        <dbReference type="EMBL" id="CAN0058166.1"/>
    </source>
</evidence>
<dbReference type="Proteomes" id="UP001162501">
    <property type="component" value="Chromosome 21"/>
</dbReference>
<dbReference type="EMBL" id="OX596105">
    <property type="protein sequence ID" value="CAN0058166.1"/>
    <property type="molecule type" value="Genomic_DNA"/>
</dbReference>
<accession>A0AC59YXS0</accession>
<reference evidence="1" key="1">
    <citation type="submission" date="2023-05" db="EMBL/GenBank/DDBJ databases">
        <authorList>
            <consortium name="ELIXIR-Norway"/>
        </authorList>
    </citation>
    <scope>NUCLEOTIDE SEQUENCE</scope>
</reference>
<name>A0AC59YXS0_RANTA</name>
<protein>
    <submittedName>
        <fullName evidence="1">Uncharacterized protein</fullName>
    </submittedName>
</protein>